<evidence type="ECO:0000313" key="7">
    <source>
        <dbReference type="Proteomes" id="UP001465755"/>
    </source>
</evidence>
<dbReference type="CDD" id="cd00170">
    <property type="entry name" value="SEC14"/>
    <property type="match status" value="1"/>
</dbReference>
<dbReference type="SUPFAM" id="SSF52087">
    <property type="entry name" value="CRAL/TRIO domain"/>
    <property type="match status" value="1"/>
</dbReference>
<feature type="region of interest" description="Disordered" evidence="4">
    <location>
        <begin position="271"/>
        <end position="315"/>
    </location>
</feature>
<gene>
    <name evidence="6" type="ORF">WJX73_003627</name>
</gene>
<feature type="compositionally biased region" description="Basic and acidic residues" evidence="4">
    <location>
        <begin position="271"/>
        <end position="299"/>
    </location>
</feature>
<name>A0AAW1P2J2_9CHLO</name>
<feature type="compositionally biased region" description="Polar residues" evidence="4">
    <location>
        <begin position="648"/>
        <end position="678"/>
    </location>
</feature>
<feature type="compositionally biased region" description="Basic residues" evidence="4">
    <location>
        <begin position="581"/>
        <end position="590"/>
    </location>
</feature>
<evidence type="ECO:0000259" key="5">
    <source>
        <dbReference type="PROSITE" id="PS50191"/>
    </source>
</evidence>
<dbReference type="GO" id="GO:0000139">
    <property type="term" value="C:Golgi membrane"/>
    <property type="evidence" value="ECO:0007669"/>
    <property type="project" value="UniProtKB-SubCell"/>
</dbReference>
<dbReference type="SMART" id="SM00516">
    <property type="entry name" value="SEC14"/>
    <property type="match status" value="1"/>
</dbReference>
<dbReference type="PROSITE" id="PS50191">
    <property type="entry name" value="CRAL_TRIO"/>
    <property type="match status" value="1"/>
</dbReference>
<dbReference type="Pfam" id="PF03765">
    <property type="entry name" value="CRAL_TRIO_N"/>
    <property type="match status" value="1"/>
</dbReference>
<dbReference type="InterPro" id="IPR036273">
    <property type="entry name" value="CRAL/TRIO_N_dom_sf"/>
</dbReference>
<evidence type="ECO:0000313" key="6">
    <source>
        <dbReference type="EMBL" id="KAK9803212.1"/>
    </source>
</evidence>
<dbReference type="EMBL" id="JALJOQ010000061">
    <property type="protein sequence ID" value="KAK9803212.1"/>
    <property type="molecule type" value="Genomic_DNA"/>
</dbReference>
<comment type="similarity">
    <text evidence="3">Belongs to the SFH family.</text>
</comment>
<feature type="compositionally biased region" description="Basic and acidic residues" evidence="4">
    <location>
        <begin position="529"/>
        <end position="580"/>
    </location>
</feature>
<dbReference type="PANTHER" id="PTHR45657">
    <property type="entry name" value="CRAL-TRIO DOMAIN-CONTAINING PROTEIN YKL091C-RELATED"/>
    <property type="match status" value="1"/>
</dbReference>
<dbReference type="PANTHER" id="PTHR45657:SF1">
    <property type="entry name" value="CRAL-TRIO DOMAIN-CONTAINING PROTEIN YKL091C-RELATED"/>
    <property type="match status" value="1"/>
</dbReference>
<dbReference type="SUPFAM" id="SSF46938">
    <property type="entry name" value="CRAL/TRIO N-terminal domain"/>
    <property type="match status" value="1"/>
</dbReference>
<proteinExistence type="inferred from homology"/>
<dbReference type="GO" id="GO:0005886">
    <property type="term" value="C:plasma membrane"/>
    <property type="evidence" value="ECO:0007669"/>
    <property type="project" value="UniProtKB-SubCell"/>
</dbReference>
<evidence type="ECO:0000256" key="1">
    <source>
        <dbReference type="ARBA" id="ARBA00004202"/>
    </source>
</evidence>
<feature type="region of interest" description="Disordered" evidence="4">
    <location>
        <begin position="334"/>
        <end position="370"/>
    </location>
</feature>
<feature type="compositionally biased region" description="Basic and acidic residues" evidence="4">
    <location>
        <begin position="628"/>
        <end position="644"/>
    </location>
</feature>
<comment type="subcellular location">
    <subcellularLocation>
        <location evidence="1">Cell membrane</location>
        <topology evidence="1">Peripheral membrane protein</topology>
    </subcellularLocation>
    <subcellularLocation>
        <location evidence="2">Golgi apparatus membrane</location>
        <topology evidence="2">Peripheral membrane protein</topology>
    </subcellularLocation>
</comment>
<dbReference type="InterPro" id="IPR011074">
    <property type="entry name" value="CRAL/TRIO_N_dom"/>
</dbReference>
<evidence type="ECO:0000256" key="3">
    <source>
        <dbReference type="ARBA" id="ARBA00038020"/>
    </source>
</evidence>
<comment type="caution">
    <text evidence="6">The sequence shown here is derived from an EMBL/GenBank/DDBJ whole genome shotgun (WGS) entry which is preliminary data.</text>
</comment>
<accession>A0AAW1P2J2</accession>
<reference evidence="6 7" key="1">
    <citation type="journal article" date="2024" name="Nat. Commun.">
        <title>Phylogenomics reveals the evolutionary origins of lichenization in chlorophyte algae.</title>
        <authorList>
            <person name="Puginier C."/>
            <person name="Libourel C."/>
            <person name="Otte J."/>
            <person name="Skaloud P."/>
            <person name="Haon M."/>
            <person name="Grisel S."/>
            <person name="Petersen M."/>
            <person name="Berrin J.G."/>
            <person name="Delaux P.M."/>
            <person name="Dal Grande F."/>
            <person name="Keller J."/>
        </authorList>
    </citation>
    <scope>NUCLEOTIDE SEQUENCE [LARGE SCALE GENOMIC DNA]</scope>
    <source>
        <strain evidence="6 7">SAG 2036</strain>
    </source>
</reference>
<keyword evidence="7" id="KW-1185">Reference proteome</keyword>
<feature type="region of interest" description="Disordered" evidence="4">
    <location>
        <begin position="510"/>
        <end position="699"/>
    </location>
</feature>
<dbReference type="SMART" id="SM01100">
    <property type="entry name" value="CRAL_TRIO_N"/>
    <property type="match status" value="1"/>
</dbReference>
<dbReference type="Pfam" id="PF00650">
    <property type="entry name" value="CRAL_TRIO"/>
    <property type="match status" value="1"/>
</dbReference>
<evidence type="ECO:0000256" key="2">
    <source>
        <dbReference type="ARBA" id="ARBA00004395"/>
    </source>
</evidence>
<dbReference type="InterPro" id="IPR001251">
    <property type="entry name" value="CRAL-TRIO_dom"/>
</dbReference>
<dbReference type="InterPro" id="IPR051026">
    <property type="entry name" value="PI/PC_transfer"/>
</dbReference>
<dbReference type="InterPro" id="IPR036865">
    <property type="entry name" value="CRAL-TRIO_dom_sf"/>
</dbReference>
<dbReference type="Gene3D" id="3.40.525.10">
    <property type="entry name" value="CRAL-TRIO lipid binding domain"/>
    <property type="match status" value="1"/>
</dbReference>
<evidence type="ECO:0000256" key="4">
    <source>
        <dbReference type="SAM" id="MobiDB-lite"/>
    </source>
</evidence>
<sequence>MPLPELEQEKAAVQELKALLKQKNLELPESMVPLGEVDATLYRFLRARRFDIEGACDSLTSTIEWRKENDVEGYLSRSLPDGRDAVIRRCLPSGWIGFDKTGLPVWMEHLAALDIHSMEGAGVTADDFCFYQIRAMEYMANVKLPEATKEYGRLIDTHSIILDLNGLRLGLMTKSTINIFKTVSALYQMHYPEFMTRMFIVNIPMVFGAVWRVAQCFVDERVKAKIRFLRRNELHMLHEFIDAQYLPKELGGHCKDQLISTPTGFIAPSHQHLDREIQKRQQEAADREAEAARQQEEAARQAAAPAAPQSLLQRLSSRVSSSSLGQALRRTSSNIASAAAQPPEHRHSTEAPASSHGHRDSMDTHSVALSKGSKASLPVIPSMAELPVCEDEPVPLMAPLSLPADVADRAEAIGRHAAQVSEARLIRQSLAAQGLGRPSISLPRSITRASIGGSKPSERGDLSQPPKLWTSSIALQHSTSTAHNRSKLARAGSGDEMSAWAELQALRRTESSPDLAAAAEPARPFWGRDAGKAADKAQRREDKERAKAQRRQAREERHAERQAVKAEKAEQKAADREQRRTQRQMSRRASTKSDQGAHLSKTKRLMNCFKPRTTGDAEDASVASATLRESRDYFDADDRSERSRRSSGVSLGTSPDMSLTQSRQGLRSYNSMASGQLTPRSPMSPSSDRDSEDGCRAGGASVAGIRAHLARRVKGVLLPMPRRWCRTVGRH</sequence>
<dbReference type="AlphaFoldDB" id="A0AAW1P2J2"/>
<feature type="compositionally biased region" description="Low complexity" evidence="4">
    <location>
        <begin position="300"/>
        <end position="315"/>
    </location>
</feature>
<organism evidence="6 7">
    <name type="scientific">Symbiochloris irregularis</name>
    <dbReference type="NCBI Taxonomy" id="706552"/>
    <lineage>
        <taxon>Eukaryota</taxon>
        <taxon>Viridiplantae</taxon>
        <taxon>Chlorophyta</taxon>
        <taxon>core chlorophytes</taxon>
        <taxon>Trebouxiophyceae</taxon>
        <taxon>Trebouxiales</taxon>
        <taxon>Trebouxiaceae</taxon>
        <taxon>Symbiochloris</taxon>
    </lineage>
</organism>
<protein>
    <recommendedName>
        <fullName evidence="5">CRAL-TRIO domain-containing protein</fullName>
    </recommendedName>
</protein>
<dbReference type="Proteomes" id="UP001465755">
    <property type="component" value="Unassembled WGS sequence"/>
</dbReference>
<feature type="domain" description="CRAL-TRIO" evidence="5">
    <location>
        <begin position="83"/>
        <end position="258"/>
    </location>
</feature>